<dbReference type="InterPro" id="IPR004360">
    <property type="entry name" value="Glyas_Fos-R_dOase_dom"/>
</dbReference>
<dbReference type="STRING" id="1707952.A6A03_13265"/>
<dbReference type="AlphaFoldDB" id="A0A178MC51"/>
<name>A0A178MC51_9CHLR</name>
<dbReference type="PROSITE" id="PS51819">
    <property type="entry name" value="VOC"/>
    <property type="match status" value="1"/>
</dbReference>
<protein>
    <recommendedName>
        <fullName evidence="1">VOC domain-containing protein</fullName>
    </recommendedName>
</protein>
<reference evidence="2 3" key="1">
    <citation type="submission" date="2016-04" db="EMBL/GenBank/DDBJ databases">
        <title>Chloroflexus islandicus sp. nov., a thermophilic filamentous anoxygenic phototrophic bacterium from geyser Strokkur (Iceland).</title>
        <authorList>
            <person name="Gaisin V.A."/>
            <person name="Kalashnikov A.M."/>
            <person name="Sukhacheva M.V."/>
            <person name="Grouzdev D.S."/>
            <person name="Ivanov T.M."/>
            <person name="Kuznetsov B."/>
            <person name="Gorlenko V.M."/>
        </authorList>
    </citation>
    <scope>NUCLEOTIDE SEQUENCE [LARGE SCALE GENOMIC DNA]</scope>
    <source>
        <strain evidence="3">isl-2</strain>
    </source>
</reference>
<dbReference type="Pfam" id="PF00903">
    <property type="entry name" value="Glyoxalase"/>
    <property type="match status" value="1"/>
</dbReference>
<dbReference type="Proteomes" id="UP000078287">
    <property type="component" value="Unassembled WGS sequence"/>
</dbReference>
<dbReference type="OrthoDB" id="69720at2"/>
<comment type="caution">
    <text evidence="2">The sequence shown here is derived from an EMBL/GenBank/DDBJ whole genome shotgun (WGS) entry which is preliminary data.</text>
</comment>
<evidence type="ECO:0000313" key="2">
    <source>
        <dbReference type="EMBL" id="OAN46106.1"/>
    </source>
</evidence>
<dbReference type="PANTHER" id="PTHR36113">
    <property type="entry name" value="LYASE, PUTATIVE-RELATED-RELATED"/>
    <property type="match status" value="1"/>
</dbReference>
<keyword evidence="3" id="KW-1185">Reference proteome</keyword>
<dbReference type="PANTHER" id="PTHR36113:SF3">
    <property type="entry name" value="SLL5075 PROTEIN"/>
    <property type="match status" value="1"/>
</dbReference>
<evidence type="ECO:0000259" key="1">
    <source>
        <dbReference type="PROSITE" id="PS51819"/>
    </source>
</evidence>
<dbReference type="CDD" id="cd06587">
    <property type="entry name" value="VOC"/>
    <property type="match status" value="1"/>
</dbReference>
<dbReference type="Gene3D" id="3.10.180.10">
    <property type="entry name" value="2,3-Dihydroxybiphenyl 1,2-Dioxygenase, domain 1"/>
    <property type="match status" value="1"/>
</dbReference>
<dbReference type="InterPro" id="IPR051332">
    <property type="entry name" value="Fosfomycin_Res_Enzymes"/>
</dbReference>
<dbReference type="SUPFAM" id="SSF54593">
    <property type="entry name" value="Glyoxalase/Bleomycin resistance protein/Dihydroxybiphenyl dioxygenase"/>
    <property type="match status" value="1"/>
</dbReference>
<accession>A0A178MC51</accession>
<dbReference type="InterPro" id="IPR029068">
    <property type="entry name" value="Glyas_Bleomycin-R_OHBP_Dase"/>
</dbReference>
<dbReference type="InterPro" id="IPR037523">
    <property type="entry name" value="VOC_core"/>
</dbReference>
<dbReference type="EMBL" id="LWQS01000048">
    <property type="protein sequence ID" value="OAN46106.1"/>
    <property type="molecule type" value="Genomic_DNA"/>
</dbReference>
<evidence type="ECO:0000313" key="3">
    <source>
        <dbReference type="Proteomes" id="UP000078287"/>
    </source>
</evidence>
<gene>
    <name evidence="2" type="ORF">A6A03_13265</name>
</gene>
<feature type="domain" description="VOC" evidence="1">
    <location>
        <begin position="6"/>
        <end position="123"/>
    </location>
</feature>
<organism evidence="2 3">
    <name type="scientific">Chloroflexus islandicus</name>
    <dbReference type="NCBI Taxonomy" id="1707952"/>
    <lineage>
        <taxon>Bacteria</taxon>
        <taxon>Bacillati</taxon>
        <taxon>Chloroflexota</taxon>
        <taxon>Chloroflexia</taxon>
        <taxon>Chloroflexales</taxon>
        <taxon>Chloroflexineae</taxon>
        <taxon>Chloroflexaceae</taxon>
        <taxon>Chloroflexus</taxon>
    </lineage>
</organism>
<dbReference type="RefSeq" id="WP_066786292.1">
    <property type="nucleotide sequence ID" value="NZ_LWQS01000048.1"/>
</dbReference>
<proteinExistence type="predicted"/>
<sequence length="129" mass="14532">MAAVVRCQHICLLTDRLRETRDFYANTLGLTPAYYDETVGVLAITLADGFVLRFEAKGPPEPDGIRFIGLELSSFEAVDDLYEELARRILIVEDLRARYATAKGPYGFIIADPNGYRLKLFKYGPKVQP</sequence>